<proteinExistence type="predicted"/>
<dbReference type="PANTHER" id="PTHR46082:SF11">
    <property type="entry name" value="AAA+ ATPASE DOMAIN-CONTAINING PROTEIN-RELATED"/>
    <property type="match status" value="1"/>
</dbReference>
<accession>A0A8K0SI17</accession>
<dbReference type="InterPro" id="IPR053137">
    <property type="entry name" value="NLR-like"/>
</dbReference>
<dbReference type="GO" id="GO:0003824">
    <property type="term" value="F:catalytic activity"/>
    <property type="evidence" value="ECO:0007669"/>
    <property type="project" value="InterPro"/>
</dbReference>
<sequence length="758" mass="84608">MDFAIRDKVLDCAKLFKQAPVDSSELQDAQKRFREWSTNIGAHRTGAASLDERLRGAPHLRALALRTLDFLAMVLDVNNNQSSDSSDPPTENEALYDMLQNSITSRPTYVINAAIEILKGIDIRTPASTGRYAKANKVNVSHFCPADKSHIQGLFPAAEPILQDRLLQGVLSRRRFLQYTREYKEKLAREAPSQEDEERHESIFADAQSNSADTVTTPFLPDIDVNAVASIRMSDSDSIDAASDVSDLSVGVPSMPPMGRKGELFECPICFLMMETPNRKEWKSHVLSDMRPYVCTFTNCKEPDRLFSSQHGWYIHELDFHRRIWVCIPGCKKEFTSKSAFEVHLSADHTELKGTAEAEKHGAFDRQGPEPEESMCPMCGDIIRDPELVRTHIGRHQVQLGLWPLRSMRYFDDDKKDEHGADENDEDEMEDEQDKGEEDGSDPSTLTSAQPRPVLNHGDYTVGWICSSHTEFVAAVACLDTSHEAPGIIHIDENAYHFGQIENQNIVICRALAGIHGPVSTAIAVGVMLHNFPNMRIGLNVGIGGGAPSDNHDIRLGDVAVGYPSSSNSGRQLQEGFDVTGYMDRLPVILHSAVTALRARLEAEGSELEKDIQSILAKRPRLRRHYSRPDSTYDRLFSPTYIHTSDGPCELVCDVNYSVARLERNEEDDNPKVHYGLIASVDAVVKDAVARDKLAYEKGVICFETEANRVMDPFPCLVIRGICDYCDTHRSNEWQGYAAMSAAVYARTLLRLIPQSGN</sequence>
<dbReference type="OrthoDB" id="6133115at2759"/>
<evidence type="ECO:0000313" key="4">
    <source>
        <dbReference type="EMBL" id="KAH7308637.1"/>
    </source>
</evidence>
<comment type="caution">
    <text evidence="4">The sequence shown here is derived from an EMBL/GenBank/DDBJ whole genome shotgun (WGS) entry which is preliminary data.</text>
</comment>
<dbReference type="InterPro" id="IPR058925">
    <property type="entry name" value="zf-C2H2_AcuF"/>
</dbReference>
<dbReference type="InterPro" id="IPR035994">
    <property type="entry name" value="Nucleoside_phosphorylase_sf"/>
</dbReference>
<evidence type="ECO:0000259" key="3">
    <source>
        <dbReference type="PROSITE" id="PS50157"/>
    </source>
</evidence>
<reference evidence="4" key="1">
    <citation type="journal article" date="2021" name="Nat. Commun.">
        <title>Genetic determinants of endophytism in the Arabidopsis root mycobiome.</title>
        <authorList>
            <person name="Mesny F."/>
            <person name="Miyauchi S."/>
            <person name="Thiergart T."/>
            <person name="Pickel B."/>
            <person name="Atanasova L."/>
            <person name="Karlsson M."/>
            <person name="Huettel B."/>
            <person name="Barry K.W."/>
            <person name="Haridas S."/>
            <person name="Chen C."/>
            <person name="Bauer D."/>
            <person name="Andreopoulos W."/>
            <person name="Pangilinan J."/>
            <person name="LaButti K."/>
            <person name="Riley R."/>
            <person name="Lipzen A."/>
            <person name="Clum A."/>
            <person name="Drula E."/>
            <person name="Henrissat B."/>
            <person name="Kohler A."/>
            <person name="Grigoriev I.V."/>
            <person name="Martin F.M."/>
            <person name="Hacquard S."/>
        </authorList>
    </citation>
    <scope>NUCLEOTIDE SEQUENCE</scope>
    <source>
        <strain evidence="4">MPI-CAGE-CH-0235</strain>
    </source>
</reference>
<dbReference type="Pfam" id="PF26082">
    <property type="entry name" value="zf-C2H2_AcuF"/>
    <property type="match status" value="1"/>
</dbReference>
<dbReference type="SMART" id="SM00355">
    <property type="entry name" value="ZnF_C2H2"/>
    <property type="match status" value="3"/>
</dbReference>
<dbReference type="InterPro" id="IPR000845">
    <property type="entry name" value="Nucleoside_phosphorylase_d"/>
</dbReference>
<keyword evidence="1" id="KW-0479">Metal-binding</keyword>
<dbReference type="PROSITE" id="PS00028">
    <property type="entry name" value="ZINC_FINGER_C2H2_1"/>
    <property type="match status" value="1"/>
</dbReference>
<evidence type="ECO:0000256" key="1">
    <source>
        <dbReference type="PROSITE-ProRule" id="PRU00042"/>
    </source>
</evidence>
<feature type="region of interest" description="Disordered" evidence="2">
    <location>
        <begin position="414"/>
        <end position="454"/>
    </location>
</feature>
<feature type="domain" description="C2H2-type" evidence="3">
    <location>
        <begin position="325"/>
        <end position="354"/>
    </location>
</feature>
<gene>
    <name evidence="4" type="ORF">B0I35DRAFT_515720</name>
</gene>
<dbReference type="AlphaFoldDB" id="A0A8K0SI17"/>
<dbReference type="Proteomes" id="UP000813444">
    <property type="component" value="Unassembled WGS sequence"/>
</dbReference>
<dbReference type="SUPFAM" id="SSF53167">
    <property type="entry name" value="Purine and uridine phosphorylases"/>
    <property type="match status" value="1"/>
</dbReference>
<feature type="compositionally biased region" description="Acidic residues" evidence="2">
    <location>
        <begin position="423"/>
        <end position="441"/>
    </location>
</feature>
<dbReference type="PANTHER" id="PTHR46082">
    <property type="entry name" value="ATP/GTP-BINDING PROTEIN-RELATED"/>
    <property type="match status" value="1"/>
</dbReference>
<keyword evidence="1" id="KW-0863">Zinc-finger</keyword>
<keyword evidence="5" id="KW-1185">Reference proteome</keyword>
<dbReference type="EMBL" id="JAGPNK010000015">
    <property type="protein sequence ID" value="KAH7308637.1"/>
    <property type="molecule type" value="Genomic_DNA"/>
</dbReference>
<dbReference type="Pfam" id="PF01048">
    <property type="entry name" value="PNP_UDP_1"/>
    <property type="match status" value="1"/>
</dbReference>
<dbReference type="InterPro" id="IPR013087">
    <property type="entry name" value="Znf_C2H2_type"/>
</dbReference>
<organism evidence="4 5">
    <name type="scientific">Stachybotrys elegans</name>
    <dbReference type="NCBI Taxonomy" id="80388"/>
    <lineage>
        <taxon>Eukaryota</taxon>
        <taxon>Fungi</taxon>
        <taxon>Dikarya</taxon>
        <taxon>Ascomycota</taxon>
        <taxon>Pezizomycotina</taxon>
        <taxon>Sordariomycetes</taxon>
        <taxon>Hypocreomycetidae</taxon>
        <taxon>Hypocreales</taxon>
        <taxon>Stachybotryaceae</taxon>
        <taxon>Stachybotrys</taxon>
    </lineage>
</organism>
<protein>
    <recommendedName>
        <fullName evidence="3">C2H2-type domain-containing protein</fullName>
    </recommendedName>
</protein>
<dbReference type="PROSITE" id="PS50157">
    <property type="entry name" value="ZINC_FINGER_C2H2_2"/>
    <property type="match status" value="1"/>
</dbReference>
<dbReference type="Gene3D" id="3.40.50.1580">
    <property type="entry name" value="Nucleoside phosphorylase domain"/>
    <property type="match status" value="1"/>
</dbReference>
<evidence type="ECO:0000256" key="2">
    <source>
        <dbReference type="SAM" id="MobiDB-lite"/>
    </source>
</evidence>
<dbReference type="GO" id="GO:0009116">
    <property type="term" value="P:nucleoside metabolic process"/>
    <property type="evidence" value="ECO:0007669"/>
    <property type="project" value="InterPro"/>
</dbReference>
<keyword evidence="1" id="KW-0862">Zinc</keyword>
<name>A0A8K0SI17_9HYPO</name>
<evidence type="ECO:0000313" key="5">
    <source>
        <dbReference type="Proteomes" id="UP000813444"/>
    </source>
</evidence>
<dbReference type="GO" id="GO:0008270">
    <property type="term" value="F:zinc ion binding"/>
    <property type="evidence" value="ECO:0007669"/>
    <property type="project" value="UniProtKB-KW"/>
</dbReference>